<keyword evidence="10" id="KW-1185">Reference proteome</keyword>
<dbReference type="GO" id="GO:0030170">
    <property type="term" value="F:pyridoxal phosphate binding"/>
    <property type="evidence" value="ECO:0007669"/>
    <property type="project" value="InterPro"/>
</dbReference>
<evidence type="ECO:0000256" key="4">
    <source>
        <dbReference type="ARBA" id="ARBA00047199"/>
    </source>
</evidence>
<name>A0A419SVC1_9FIRM</name>
<comment type="catalytic activity">
    <reaction evidence="5">
        <text>L-homocysteine + H2O = 2-oxobutanoate + hydrogen sulfide + NH4(+) + H(+)</text>
        <dbReference type="Rhea" id="RHEA:14501"/>
        <dbReference type="ChEBI" id="CHEBI:15377"/>
        <dbReference type="ChEBI" id="CHEBI:15378"/>
        <dbReference type="ChEBI" id="CHEBI:16763"/>
        <dbReference type="ChEBI" id="CHEBI:28938"/>
        <dbReference type="ChEBI" id="CHEBI:29919"/>
        <dbReference type="ChEBI" id="CHEBI:58199"/>
        <dbReference type="EC" id="4.4.1.2"/>
    </reaction>
    <physiologicalReaction direction="left-to-right" evidence="5">
        <dbReference type="Rhea" id="RHEA:14502"/>
    </physiologicalReaction>
</comment>
<evidence type="ECO:0000313" key="10">
    <source>
        <dbReference type="Proteomes" id="UP000284177"/>
    </source>
</evidence>
<dbReference type="PANTHER" id="PTHR11808:SF80">
    <property type="entry name" value="CYSTATHIONINE GAMMA-LYASE"/>
    <property type="match status" value="1"/>
</dbReference>
<comment type="caution">
    <text evidence="9">The sequence shown here is derived from an EMBL/GenBank/DDBJ whole genome shotgun (WGS) entry which is preliminary data.</text>
</comment>
<dbReference type="CDD" id="cd00614">
    <property type="entry name" value="CGS_like"/>
    <property type="match status" value="1"/>
</dbReference>
<protein>
    <recommendedName>
        <fullName evidence="3">homocysteine desulfhydrase</fullName>
        <ecNumber evidence="3">4.4.1.2</ecNumber>
    </recommendedName>
    <alternativeName>
        <fullName evidence="4">Homocysteine desulfhydrase</fullName>
    </alternativeName>
</protein>
<dbReference type="EMBL" id="MCIB01000038">
    <property type="protein sequence ID" value="RKD29157.1"/>
    <property type="molecule type" value="Genomic_DNA"/>
</dbReference>
<evidence type="ECO:0000256" key="6">
    <source>
        <dbReference type="ARBA" id="ARBA00052699"/>
    </source>
</evidence>
<evidence type="ECO:0000313" key="9">
    <source>
        <dbReference type="EMBL" id="RKD29157.1"/>
    </source>
</evidence>
<comment type="similarity">
    <text evidence="8">Belongs to the trans-sulfuration enzymes family.</text>
</comment>
<evidence type="ECO:0000256" key="8">
    <source>
        <dbReference type="RuleBase" id="RU362118"/>
    </source>
</evidence>
<proteinExistence type="inferred from homology"/>
<evidence type="ECO:0000256" key="2">
    <source>
        <dbReference type="ARBA" id="ARBA00022898"/>
    </source>
</evidence>
<dbReference type="GO" id="GO:0005737">
    <property type="term" value="C:cytoplasm"/>
    <property type="evidence" value="ECO:0007669"/>
    <property type="project" value="TreeGrafter"/>
</dbReference>
<evidence type="ECO:0000256" key="1">
    <source>
        <dbReference type="ARBA" id="ARBA00001933"/>
    </source>
</evidence>
<evidence type="ECO:0000256" key="3">
    <source>
        <dbReference type="ARBA" id="ARBA00047175"/>
    </source>
</evidence>
<comment type="cofactor">
    <cofactor evidence="1 8">
        <name>pyridoxal 5'-phosphate</name>
        <dbReference type="ChEBI" id="CHEBI:597326"/>
    </cofactor>
</comment>
<reference evidence="9 10" key="1">
    <citation type="submission" date="2016-08" db="EMBL/GenBank/DDBJ databases">
        <title>Novel Firmicutes and Novel Genomes.</title>
        <authorList>
            <person name="Poppleton D.I."/>
            <person name="Gribaldo S."/>
        </authorList>
    </citation>
    <scope>NUCLEOTIDE SEQUENCE [LARGE SCALE GENOMIC DNA]</scope>
    <source>
        <strain evidence="9 10">CTT3</strain>
    </source>
</reference>
<evidence type="ECO:0000256" key="5">
    <source>
        <dbReference type="ARBA" id="ARBA00048780"/>
    </source>
</evidence>
<feature type="modified residue" description="N6-(pyridoxal phosphate)lysine" evidence="7">
    <location>
        <position position="199"/>
    </location>
</feature>
<dbReference type="InterPro" id="IPR015424">
    <property type="entry name" value="PyrdxlP-dep_Trfase"/>
</dbReference>
<accession>A0A419SVC1</accession>
<dbReference type="Gene3D" id="3.90.1150.10">
    <property type="entry name" value="Aspartate Aminotransferase, domain 1"/>
    <property type="match status" value="1"/>
</dbReference>
<dbReference type="GO" id="GO:0019346">
    <property type="term" value="P:transsulfuration"/>
    <property type="evidence" value="ECO:0007669"/>
    <property type="project" value="InterPro"/>
</dbReference>
<dbReference type="Gene3D" id="3.40.640.10">
    <property type="entry name" value="Type I PLP-dependent aspartate aminotransferase-like (Major domain)"/>
    <property type="match status" value="1"/>
</dbReference>
<evidence type="ECO:0000256" key="7">
    <source>
        <dbReference type="PIRSR" id="PIRSR001434-2"/>
    </source>
</evidence>
<dbReference type="PIRSF" id="PIRSF001434">
    <property type="entry name" value="CGS"/>
    <property type="match status" value="1"/>
</dbReference>
<sequence>MTELTHMGKKSHINNPKVLPIYLSSVFSFDDIETLDKIYNGEEKGYIYSRINNPIYDSLSEIMVSIEGGEACRVYSTGMAAITTTILSHVKQGDHIIADSVLYGGTLQFFKEELSRFGIEVSFIDFRKDDIEKHFKENTKIVYTETISNPLMEVTDIERIAKISHKYNAKLVIDNTFATPIICQPLKLGADIVIHSATKYTSGHSDVMGGIVVSDSDTIDKIGKIGTIYGASLSPFDGWLLIRSLRTLELRVKRHSENAIKLARYFENNKKIKRVYYPGLESFPYHNMAKKIFSNEIFGGMLSIEIEGGYETVNKLIQALKEVKFVPSLASYDTTVSYPAKTSHRNMNKEDRQRIGITDGLLRISVGLENIDDIIEQFEKALQKL</sequence>
<keyword evidence="2 7" id="KW-0663">Pyridoxal phosphate</keyword>
<dbReference type="InterPro" id="IPR015421">
    <property type="entry name" value="PyrdxlP-dep_Trfase_major"/>
</dbReference>
<dbReference type="PANTHER" id="PTHR11808">
    <property type="entry name" value="TRANS-SULFURATION ENZYME FAMILY MEMBER"/>
    <property type="match status" value="1"/>
</dbReference>
<dbReference type="Proteomes" id="UP000284177">
    <property type="component" value="Unassembled WGS sequence"/>
</dbReference>
<dbReference type="SUPFAM" id="SSF53383">
    <property type="entry name" value="PLP-dependent transferases"/>
    <property type="match status" value="1"/>
</dbReference>
<dbReference type="Pfam" id="PF01053">
    <property type="entry name" value="Cys_Met_Meta_PP"/>
    <property type="match status" value="1"/>
</dbReference>
<dbReference type="AlphaFoldDB" id="A0A419SVC1"/>
<dbReference type="EC" id="4.4.1.2" evidence="3"/>
<dbReference type="InterPro" id="IPR000277">
    <property type="entry name" value="Cys/Met-Metab_PyrdxlP-dep_enz"/>
</dbReference>
<dbReference type="OrthoDB" id="9780685at2"/>
<dbReference type="FunFam" id="3.40.640.10:FF:000046">
    <property type="entry name" value="Cystathionine gamma-lyase"/>
    <property type="match status" value="1"/>
</dbReference>
<dbReference type="InterPro" id="IPR015422">
    <property type="entry name" value="PyrdxlP-dep_Trfase_small"/>
</dbReference>
<comment type="catalytic activity">
    <reaction evidence="6">
        <text>L-methionine + H2O = methanethiol + 2-oxobutanoate + NH4(+)</text>
        <dbReference type="Rhea" id="RHEA:23800"/>
        <dbReference type="ChEBI" id="CHEBI:15377"/>
        <dbReference type="ChEBI" id="CHEBI:16007"/>
        <dbReference type="ChEBI" id="CHEBI:16763"/>
        <dbReference type="ChEBI" id="CHEBI:28938"/>
        <dbReference type="ChEBI" id="CHEBI:57844"/>
        <dbReference type="EC" id="4.4.1.11"/>
    </reaction>
    <physiologicalReaction direction="left-to-right" evidence="6">
        <dbReference type="Rhea" id="RHEA:23801"/>
    </physiologicalReaction>
</comment>
<dbReference type="GO" id="GO:0047982">
    <property type="term" value="F:homocysteine desulfhydrase activity"/>
    <property type="evidence" value="ECO:0007669"/>
    <property type="project" value="UniProtKB-EC"/>
</dbReference>
<dbReference type="GO" id="GO:0018826">
    <property type="term" value="F:methionine gamma-lyase activity"/>
    <property type="evidence" value="ECO:0007669"/>
    <property type="project" value="UniProtKB-EC"/>
</dbReference>
<organism evidence="9 10">
    <name type="scientific">Thermohalobacter berrensis</name>
    <dbReference type="NCBI Taxonomy" id="99594"/>
    <lineage>
        <taxon>Bacteria</taxon>
        <taxon>Bacillati</taxon>
        <taxon>Bacillota</taxon>
        <taxon>Tissierellia</taxon>
        <taxon>Tissierellales</taxon>
        <taxon>Thermohalobacteraceae</taxon>
        <taxon>Thermohalobacter</taxon>
    </lineage>
</organism>
<gene>
    <name evidence="9" type="ORF">BET03_06215</name>
</gene>